<comment type="caution">
    <text evidence="1">The sequence shown here is derived from an EMBL/GenBank/DDBJ whole genome shotgun (WGS) entry which is preliminary data.</text>
</comment>
<organism evidence="1">
    <name type="scientific">marine sediment metagenome</name>
    <dbReference type="NCBI Taxonomy" id="412755"/>
    <lineage>
        <taxon>unclassified sequences</taxon>
        <taxon>metagenomes</taxon>
        <taxon>ecological metagenomes</taxon>
    </lineage>
</organism>
<name>A0A0F9A2T3_9ZZZZ</name>
<dbReference type="AlphaFoldDB" id="A0A0F9A2T3"/>
<sequence>MGDVISLGEKQRVTKAQRAARVKKQKSVAVQKVFQCIHCTFKCEKCGTQILRDGGKIEKNPLLSRIPYRFCESCAEEYIDYIDRLKGFGDPDCYWRNEIWLQVWKKWIDYQGAIDRYLKSKEFTQLMHELKQPHPDR</sequence>
<reference evidence="1" key="1">
    <citation type="journal article" date="2015" name="Nature">
        <title>Complex archaea that bridge the gap between prokaryotes and eukaryotes.</title>
        <authorList>
            <person name="Spang A."/>
            <person name="Saw J.H."/>
            <person name="Jorgensen S.L."/>
            <person name="Zaremba-Niedzwiedzka K."/>
            <person name="Martijn J."/>
            <person name="Lind A.E."/>
            <person name="van Eijk R."/>
            <person name="Schleper C."/>
            <person name="Guy L."/>
            <person name="Ettema T.J."/>
        </authorList>
    </citation>
    <scope>NUCLEOTIDE SEQUENCE</scope>
</reference>
<evidence type="ECO:0000313" key="1">
    <source>
        <dbReference type="EMBL" id="KKK66491.1"/>
    </source>
</evidence>
<proteinExistence type="predicted"/>
<accession>A0A0F9A2T3</accession>
<protein>
    <submittedName>
        <fullName evidence="1">Uncharacterized protein</fullName>
    </submittedName>
</protein>
<dbReference type="EMBL" id="LAZR01060053">
    <property type="protein sequence ID" value="KKK66491.1"/>
    <property type="molecule type" value="Genomic_DNA"/>
</dbReference>
<gene>
    <name evidence="1" type="ORF">LCGC14_2963540</name>
</gene>